<feature type="region of interest" description="Disordered" evidence="1">
    <location>
        <begin position="89"/>
        <end position="133"/>
    </location>
</feature>
<dbReference type="Proteomes" id="UP000198756">
    <property type="component" value="Unassembled WGS sequence"/>
</dbReference>
<keyword evidence="3" id="KW-1185">Reference proteome</keyword>
<accession>A0A1G5ZKL0</accession>
<feature type="compositionally biased region" description="Basic and acidic residues" evidence="1">
    <location>
        <begin position="19"/>
        <end position="42"/>
    </location>
</feature>
<evidence type="ECO:0000313" key="3">
    <source>
        <dbReference type="Proteomes" id="UP000198756"/>
    </source>
</evidence>
<dbReference type="STRING" id="279824.SAMN03080617_04066"/>
<gene>
    <name evidence="2" type="ORF">SAMN03080617_04066</name>
</gene>
<evidence type="ECO:0000313" key="2">
    <source>
        <dbReference type="EMBL" id="SDA95391.1"/>
    </source>
</evidence>
<dbReference type="AlphaFoldDB" id="A0A1G5ZKL0"/>
<proteinExistence type="predicted"/>
<dbReference type="RefSeq" id="WP_092734387.1">
    <property type="nucleotide sequence ID" value="NZ_FMXE01000044.1"/>
</dbReference>
<name>A0A1G5ZKL0_9BACT</name>
<reference evidence="3" key="1">
    <citation type="submission" date="2016-10" db="EMBL/GenBank/DDBJ databases">
        <authorList>
            <person name="Varghese N."/>
            <person name="Submissions S."/>
        </authorList>
    </citation>
    <scope>NUCLEOTIDE SEQUENCE [LARGE SCALE GENOMIC DNA]</scope>
    <source>
        <strain evidence="3">DSM 22703</strain>
    </source>
</reference>
<evidence type="ECO:0000256" key="1">
    <source>
        <dbReference type="SAM" id="MobiDB-lite"/>
    </source>
</evidence>
<organism evidence="2 3">
    <name type="scientific">Algoriphagus alkaliphilus</name>
    <dbReference type="NCBI Taxonomy" id="279824"/>
    <lineage>
        <taxon>Bacteria</taxon>
        <taxon>Pseudomonadati</taxon>
        <taxon>Bacteroidota</taxon>
        <taxon>Cytophagia</taxon>
        <taxon>Cytophagales</taxon>
        <taxon>Cyclobacteriaceae</taxon>
        <taxon>Algoriphagus</taxon>
    </lineage>
</organism>
<dbReference type="OrthoDB" id="9858042at2"/>
<sequence length="133" mass="15254">MLIILWMMLMHTALPHVHHEHEEHHHHGSLETHTHEHQEKSNPKNAEIDSIFDLFFQNHTHTNHLPQSISVNQEKSDLVKQQQRKILQDAVFSNESPPISGEFNSEKLKSTGPPVIKSPFFNSKSLRGPPVLG</sequence>
<dbReference type="EMBL" id="FMXE01000044">
    <property type="protein sequence ID" value="SDA95391.1"/>
    <property type="molecule type" value="Genomic_DNA"/>
</dbReference>
<feature type="region of interest" description="Disordered" evidence="1">
    <location>
        <begin position="19"/>
        <end position="44"/>
    </location>
</feature>
<protein>
    <submittedName>
        <fullName evidence="2">Uncharacterized protein</fullName>
    </submittedName>
</protein>